<evidence type="ECO:0000313" key="5">
    <source>
        <dbReference type="Proteomes" id="UP000053099"/>
    </source>
</evidence>
<dbReference type="EMBL" id="PELM01000002">
    <property type="protein sequence ID" value="RTH05528.1"/>
    <property type="molecule type" value="Genomic_DNA"/>
</dbReference>
<evidence type="ECO:0000313" key="3">
    <source>
        <dbReference type="EMBL" id="RTH05528.1"/>
    </source>
</evidence>
<dbReference type="EMBL" id="PELV01000065">
    <property type="protein sequence ID" value="RTH20161.1"/>
    <property type="molecule type" value="Genomic_DNA"/>
</dbReference>
<reference evidence="2 5" key="1">
    <citation type="submission" date="2015-09" db="EMBL/GenBank/DDBJ databases">
        <title>Draft genome sequence of Thermus scotoductus strain K1 isolated from a geothermal spring in Nagorno-Karabakh, Armenia.</title>
        <authorList>
            <person name="Saghatelyan A."/>
            <person name="Poghosyan L."/>
            <person name="Panosyan H."/>
            <person name="Birkeland N.-K."/>
        </authorList>
    </citation>
    <scope>NUCLEOTIDE SEQUENCE [LARGE SCALE GENOMIC DNA]</scope>
    <source>
        <strain evidence="2 5">K1</strain>
    </source>
</reference>
<protein>
    <submittedName>
        <fullName evidence="2">Alkaline-shock protein</fullName>
    </submittedName>
    <submittedName>
        <fullName evidence="3">Asp23/Gls24 family envelope stress response protein</fullName>
    </submittedName>
</protein>
<evidence type="ECO:0000313" key="7">
    <source>
        <dbReference type="Proteomes" id="UP000288082"/>
    </source>
</evidence>
<evidence type="ECO:0000256" key="1">
    <source>
        <dbReference type="ARBA" id="ARBA00005721"/>
    </source>
</evidence>
<comment type="similarity">
    <text evidence="1">Belongs to the asp23 family.</text>
</comment>
<evidence type="ECO:0000313" key="4">
    <source>
        <dbReference type="EMBL" id="RTH20161.1"/>
    </source>
</evidence>
<name>A0A0N0ZMT2_THESC</name>
<dbReference type="EMBL" id="LJJR01000042">
    <property type="protein sequence ID" value="KPD26121.1"/>
    <property type="molecule type" value="Genomic_DNA"/>
</dbReference>
<gene>
    <name evidence="2" type="ORF">AN926_11150</name>
    <name evidence="4" type="ORF">CSW41_02810</name>
    <name evidence="3" type="ORF">CSW50_00105</name>
</gene>
<dbReference type="AlphaFoldDB" id="A0A0N0ZMT2"/>
<proteinExistence type="inferred from homology"/>
<dbReference type="RefSeq" id="WP_038070455.1">
    <property type="nucleotide sequence ID" value="NZ_PELM01000002.1"/>
</dbReference>
<evidence type="ECO:0000313" key="6">
    <source>
        <dbReference type="Proteomes" id="UP000287439"/>
    </source>
</evidence>
<reference evidence="6 7" key="2">
    <citation type="journal article" date="2019" name="Extremophiles">
        <title>Biogeography of thermophiles and predominance of Thermus scotoductus in domestic water heaters.</title>
        <authorList>
            <person name="Wilpiszeski R.L."/>
            <person name="Zhang Z."/>
            <person name="House C.H."/>
        </authorList>
    </citation>
    <scope>NUCLEOTIDE SEQUENCE [LARGE SCALE GENOMIC DNA]</scope>
    <source>
        <strain evidence="4 6">28_S28</strain>
        <strain evidence="3 7">38_S38</strain>
    </source>
</reference>
<sequence>MQGRVTVTEGALASLLALAAHEVPGVVGMAPAGLKDQVVRILGRQEASEGVVVRQDPASPGKYAVDFYVVVAVGTRIPTVVESLAERVAFAAKKLAGVELSQVRVHVVGVGRG</sequence>
<dbReference type="PATRIC" id="fig|37636.3.peg.1706"/>
<dbReference type="PANTHER" id="PTHR34297:SF2">
    <property type="entry name" value="ASP23_GLS24 FAMILY ENVELOPE STRESS RESPONSE PROTEIN"/>
    <property type="match status" value="1"/>
</dbReference>
<evidence type="ECO:0000313" key="2">
    <source>
        <dbReference type="EMBL" id="KPD26121.1"/>
    </source>
</evidence>
<comment type="caution">
    <text evidence="2">The sequence shown here is derived from an EMBL/GenBank/DDBJ whole genome shotgun (WGS) entry which is preliminary data.</text>
</comment>
<accession>A0A0N0ZMT2</accession>
<dbReference type="Proteomes" id="UP000053099">
    <property type="component" value="Unassembled WGS sequence"/>
</dbReference>
<dbReference type="PANTHER" id="PTHR34297">
    <property type="entry name" value="HYPOTHETICAL CYTOSOLIC PROTEIN-RELATED"/>
    <property type="match status" value="1"/>
</dbReference>
<dbReference type="Proteomes" id="UP000288082">
    <property type="component" value="Unassembled WGS sequence"/>
</dbReference>
<dbReference type="Proteomes" id="UP000287439">
    <property type="component" value="Unassembled WGS sequence"/>
</dbReference>
<dbReference type="InterPro" id="IPR005531">
    <property type="entry name" value="Asp23"/>
</dbReference>
<organism evidence="2 5">
    <name type="scientific">Thermus scotoductus</name>
    <dbReference type="NCBI Taxonomy" id="37636"/>
    <lineage>
        <taxon>Bacteria</taxon>
        <taxon>Thermotogati</taxon>
        <taxon>Deinococcota</taxon>
        <taxon>Deinococci</taxon>
        <taxon>Thermales</taxon>
        <taxon>Thermaceae</taxon>
        <taxon>Thermus</taxon>
    </lineage>
</organism>
<dbReference type="Pfam" id="PF03780">
    <property type="entry name" value="Asp23"/>
    <property type="match status" value="1"/>
</dbReference>